<evidence type="ECO:0000256" key="13">
    <source>
        <dbReference type="PIRSR" id="PIRSR602401-1"/>
    </source>
</evidence>
<comment type="similarity">
    <text evidence="4 14">Belongs to the cytochrome P450 family.</text>
</comment>
<dbReference type="InterPro" id="IPR017972">
    <property type="entry name" value="Cyt_P450_CS"/>
</dbReference>
<dbReference type="GO" id="GO:0020037">
    <property type="term" value="F:heme binding"/>
    <property type="evidence" value="ECO:0007669"/>
    <property type="project" value="InterPro"/>
</dbReference>
<keyword evidence="5 13" id="KW-0349">Heme</keyword>
<dbReference type="InterPro" id="IPR050364">
    <property type="entry name" value="Cytochrome_P450_fung"/>
</dbReference>
<reference evidence="15 16" key="1">
    <citation type="journal article" date="2012" name="BMC Genomics">
        <title>Comparative genomics of the white-rot fungi, Phanerochaete carnosa and P. chrysosporium, to elucidate the genetic basis of the distinct wood types they colonize.</title>
        <authorList>
            <person name="Suzuki H."/>
            <person name="MacDonald J."/>
            <person name="Syed K."/>
            <person name="Salamov A."/>
            <person name="Hori C."/>
            <person name="Aerts A."/>
            <person name="Henrissat B."/>
            <person name="Wiebenga A."/>
            <person name="vanKuyk P.A."/>
            <person name="Barry K."/>
            <person name="Lindquist E."/>
            <person name="LaButti K."/>
            <person name="Lapidus A."/>
            <person name="Lucas S."/>
            <person name="Coutinho P."/>
            <person name="Gong Y."/>
            <person name="Samejima M."/>
            <person name="Mahadevan R."/>
            <person name="Abou-Zaid M."/>
            <person name="de Vries R.P."/>
            <person name="Igarashi K."/>
            <person name="Yadav J.S."/>
            <person name="Grigoriev I.V."/>
            <person name="Master E.R."/>
        </authorList>
    </citation>
    <scope>NUCLEOTIDE SEQUENCE [LARGE SCALE GENOMIC DNA]</scope>
    <source>
        <strain evidence="15 16">HHB-10118-sp</strain>
    </source>
</reference>
<evidence type="ECO:0008006" key="17">
    <source>
        <dbReference type="Google" id="ProtNLM"/>
    </source>
</evidence>
<dbReference type="GO" id="GO:0005506">
    <property type="term" value="F:iron ion binding"/>
    <property type="evidence" value="ECO:0007669"/>
    <property type="project" value="InterPro"/>
</dbReference>
<dbReference type="PROSITE" id="PS00086">
    <property type="entry name" value="CYTOCHROME_P450"/>
    <property type="match status" value="1"/>
</dbReference>
<dbReference type="GeneID" id="18908572"/>
<keyword evidence="16" id="KW-1185">Reference proteome</keyword>
<dbReference type="Gene3D" id="1.10.630.10">
    <property type="entry name" value="Cytochrome P450"/>
    <property type="match status" value="1"/>
</dbReference>
<gene>
    <name evidence="15" type="ORF">PHACADRAFT_142793</name>
</gene>
<evidence type="ECO:0000256" key="6">
    <source>
        <dbReference type="ARBA" id="ARBA00022692"/>
    </source>
</evidence>
<evidence type="ECO:0000256" key="4">
    <source>
        <dbReference type="ARBA" id="ARBA00010617"/>
    </source>
</evidence>
<evidence type="ECO:0000256" key="5">
    <source>
        <dbReference type="ARBA" id="ARBA00022617"/>
    </source>
</evidence>
<evidence type="ECO:0000256" key="3">
    <source>
        <dbReference type="ARBA" id="ARBA00005179"/>
    </source>
</evidence>
<dbReference type="EMBL" id="JH930472">
    <property type="protein sequence ID" value="EKM54974.1"/>
    <property type="molecule type" value="Genomic_DNA"/>
</dbReference>
<organism evidence="15 16">
    <name type="scientific">Phanerochaete carnosa (strain HHB-10118-sp)</name>
    <name type="common">White-rot fungus</name>
    <name type="synonym">Peniophora carnosa</name>
    <dbReference type="NCBI Taxonomy" id="650164"/>
    <lineage>
        <taxon>Eukaryota</taxon>
        <taxon>Fungi</taxon>
        <taxon>Dikarya</taxon>
        <taxon>Basidiomycota</taxon>
        <taxon>Agaricomycotina</taxon>
        <taxon>Agaricomycetes</taxon>
        <taxon>Polyporales</taxon>
        <taxon>Phanerochaetaceae</taxon>
        <taxon>Phanerochaete</taxon>
    </lineage>
</organism>
<keyword evidence="7 13" id="KW-0479">Metal-binding</keyword>
<evidence type="ECO:0000256" key="1">
    <source>
        <dbReference type="ARBA" id="ARBA00001971"/>
    </source>
</evidence>
<evidence type="ECO:0000256" key="7">
    <source>
        <dbReference type="ARBA" id="ARBA00022723"/>
    </source>
</evidence>
<dbReference type="InterPro" id="IPR036396">
    <property type="entry name" value="Cyt_P450_sf"/>
</dbReference>
<dbReference type="PANTHER" id="PTHR46300:SF7">
    <property type="entry name" value="P450, PUTATIVE (EUROFUNG)-RELATED"/>
    <property type="match status" value="1"/>
</dbReference>
<keyword evidence="11 14" id="KW-0503">Monooxygenase</keyword>
<sequence length="525" mass="58471">MNSSAITVCSVVCAGCLVYLFARICRTFARGSGLRGFSKLPGPRGWPLLGYLRSIESPAWVTYRQWSDEYNSDVLGMNILSTNLVIANTLKAATELLETRSAICSDRYVCALLLLQMVGFDWNIGVARYGPYWRDARRVFSQAFHPQVVVRYRPAEVKLTHKFLRDLIDTPEDFRGHIKSFSGRQILHITYGLDIQDHDDPYIAAAERGGQIASACMIPGSYLVDLVPILKYVPEWFPGAGFKRQAREWRKEVEHTINAPFAAIKTRGDLTPDCAAKPLLDRLLDSSDDPAYAEYVLKGALATSYIVGVDTVASTLETFFLSMTLHPEVLREAQCAVDRVCAGRLPNFSDYDVLPWIHAIVKECLRWRPAIPMNFAHRLTRDDVYEGYHIPQGALVLANNWAILHDPEAYPGPEAFNPRRFLRACPGAGSGDVKLDPMVRDPALAAFGFGRRICPGRHMAYESIWLAIASVIAVFDVTKAVDAHGKVVEPSGEYTDGFLSAPKPFRCKLSPRSRAYAALVHAALE</sequence>
<dbReference type="GO" id="GO:0016705">
    <property type="term" value="F:oxidoreductase activity, acting on paired donors, with incorporation or reduction of molecular oxygen"/>
    <property type="evidence" value="ECO:0007669"/>
    <property type="project" value="InterPro"/>
</dbReference>
<evidence type="ECO:0000256" key="9">
    <source>
        <dbReference type="ARBA" id="ARBA00023002"/>
    </source>
</evidence>
<keyword evidence="8" id="KW-1133">Transmembrane helix</keyword>
<name>K5W7M6_PHACS</name>
<dbReference type="PRINTS" id="PR00385">
    <property type="entry name" value="P450"/>
</dbReference>
<dbReference type="RefSeq" id="XP_007395323.1">
    <property type="nucleotide sequence ID" value="XM_007395261.1"/>
</dbReference>
<dbReference type="GO" id="GO:0016020">
    <property type="term" value="C:membrane"/>
    <property type="evidence" value="ECO:0007669"/>
    <property type="project" value="UniProtKB-SubCell"/>
</dbReference>
<dbReference type="PANTHER" id="PTHR46300">
    <property type="entry name" value="P450, PUTATIVE (EUROFUNG)-RELATED-RELATED"/>
    <property type="match status" value="1"/>
</dbReference>
<feature type="binding site" description="axial binding residue" evidence="13">
    <location>
        <position position="454"/>
    </location>
    <ligand>
        <name>heme</name>
        <dbReference type="ChEBI" id="CHEBI:30413"/>
    </ligand>
    <ligandPart>
        <name>Fe</name>
        <dbReference type="ChEBI" id="CHEBI:18248"/>
    </ligandPart>
</feature>
<dbReference type="Proteomes" id="UP000008370">
    <property type="component" value="Unassembled WGS sequence"/>
</dbReference>
<dbReference type="PRINTS" id="PR00463">
    <property type="entry name" value="EP450I"/>
</dbReference>
<keyword evidence="6" id="KW-0812">Transmembrane</keyword>
<dbReference type="Pfam" id="PF00067">
    <property type="entry name" value="p450"/>
    <property type="match status" value="1"/>
</dbReference>
<dbReference type="SUPFAM" id="SSF48264">
    <property type="entry name" value="Cytochrome P450"/>
    <property type="match status" value="1"/>
</dbReference>
<keyword evidence="12" id="KW-0472">Membrane</keyword>
<protein>
    <recommendedName>
        <fullName evidence="17">Cytochrome P450</fullName>
    </recommendedName>
</protein>
<dbReference type="HOGENOM" id="CLU_001570_2_3_1"/>
<dbReference type="KEGG" id="pco:PHACADRAFT_142793"/>
<dbReference type="CDD" id="cd11065">
    <property type="entry name" value="CYP64-like"/>
    <property type="match status" value="1"/>
</dbReference>
<evidence type="ECO:0000256" key="10">
    <source>
        <dbReference type="ARBA" id="ARBA00023004"/>
    </source>
</evidence>
<proteinExistence type="inferred from homology"/>
<comment type="pathway">
    <text evidence="3">Secondary metabolite biosynthesis.</text>
</comment>
<evidence type="ECO:0000256" key="8">
    <source>
        <dbReference type="ARBA" id="ARBA00022989"/>
    </source>
</evidence>
<dbReference type="InterPro" id="IPR001128">
    <property type="entry name" value="Cyt_P450"/>
</dbReference>
<accession>K5W7M6</accession>
<evidence type="ECO:0000313" key="16">
    <source>
        <dbReference type="Proteomes" id="UP000008370"/>
    </source>
</evidence>
<comment type="subcellular location">
    <subcellularLocation>
        <location evidence="2">Membrane</location>
        <topology evidence="2">Single-pass membrane protein</topology>
    </subcellularLocation>
</comment>
<evidence type="ECO:0000256" key="11">
    <source>
        <dbReference type="ARBA" id="ARBA00023033"/>
    </source>
</evidence>
<keyword evidence="9 14" id="KW-0560">Oxidoreductase</keyword>
<comment type="cofactor">
    <cofactor evidence="1 13">
        <name>heme</name>
        <dbReference type="ChEBI" id="CHEBI:30413"/>
    </cofactor>
</comment>
<evidence type="ECO:0000256" key="12">
    <source>
        <dbReference type="ARBA" id="ARBA00023136"/>
    </source>
</evidence>
<keyword evidence="10 13" id="KW-0408">Iron</keyword>
<evidence type="ECO:0000313" key="15">
    <source>
        <dbReference type="EMBL" id="EKM54974.1"/>
    </source>
</evidence>
<dbReference type="AlphaFoldDB" id="K5W7M6"/>
<dbReference type="OrthoDB" id="2789670at2759"/>
<evidence type="ECO:0000256" key="2">
    <source>
        <dbReference type="ARBA" id="ARBA00004167"/>
    </source>
</evidence>
<dbReference type="GO" id="GO:0004497">
    <property type="term" value="F:monooxygenase activity"/>
    <property type="evidence" value="ECO:0007669"/>
    <property type="project" value="UniProtKB-KW"/>
</dbReference>
<dbReference type="InterPro" id="IPR002401">
    <property type="entry name" value="Cyt_P450_E_grp-I"/>
</dbReference>
<evidence type="ECO:0000256" key="14">
    <source>
        <dbReference type="RuleBase" id="RU000461"/>
    </source>
</evidence>
<dbReference type="InParanoid" id="K5W7M6"/>